<reference evidence="1 2" key="1">
    <citation type="journal article" date="2014" name="Agronomy (Basel)">
        <title>A Draft Genome Sequence for Ensete ventricosum, the Drought-Tolerant Tree Against Hunger.</title>
        <authorList>
            <person name="Harrison J."/>
            <person name="Moore K.A."/>
            <person name="Paszkiewicz K."/>
            <person name="Jones T."/>
            <person name="Grant M."/>
            <person name="Ambacheew D."/>
            <person name="Muzemil S."/>
            <person name="Studholme D.J."/>
        </authorList>
    </citation>
    <scope>NUCLEOTIDE SEQUENCE [LARGE SCALE GENOMIC DNA]</scope>
</reference>
<sequence>MGVPTGGCCPYGLLPLRATPTSLAGWSWPQSVAPLHGGLGRGLAMGGRPYMGAGRGWLPLLAAFVAKIQQERVE</sequence>
<evidence type="ECO:0000313" key="2">
    <source>
        <dbReference type="Proteomes" id="UP000287651"/>
    </source>
</evidence>
<evidence type="ECO:0000313" key="1">
    <source>
        <dbReference type="EMBL" id="RRT34186.1"/>
    </source>
</evidence>
<name>A0A426X3Y7_ENSVE</name>
<dbReference type="AlphaFoldDB" id="A0A426X3Y7"/>
<protein>
    <submittedName>
        <fullName evidence="1">Uncharacterized protein</fullName>
    </submittedName>
</protein>
<dbReference type="Proteomes" id="UP000287651">
    <property type="component" value="Unassembled WGS sequence"/>
</dbReference>
<dbReference type="EMBL" id="AMZH03027343">
    <property type="protein sequence ID" value="RRT34186.1"/>
    <property type="molecule type" value="Genomic_DNA"/>
</dbReference>
<gene>
    <name evidence="1" type="ORF">B296_00038415</name>
</gene>
<comment type="caution">
    <text evidence="1">The sequence shown here is derived from an EMBL/GenBank/DDBJ whole genome shotgun (WGS) entry which is preliminary data.</text>
</comment>
<organism evidence="1 2">
    <name type="scientific">Ensete ventricosum</name>
    <name type="common">Abyssinian banana</name>
    <name type="synonym">Musa ensete</name>
    <dbReference type="NCBI Taxonomy" id="4639"/>
    <lineage>
        <taxon>Eukaryota</taxon>
        <taxon>Viridiplantae</taxon>
        <taxon>Streptophyta</taxon>
        <taxon>Embryophyta</taxon>
        <taxon>Tracheophyta</taxon>
        <taxon>Spermatophyta</taxon>
        <taxon>Magnoliopsida</taxon>
        <taxon>Liliopsida</taxon>
        <taxon>Zingiberales</taxon>
        <taxon>Musaceae</taxon>
        <taxon>Ensete</taxon>
    </lineage>
</organism>
<proteinExistence type="predicted"/>
<accession>A0A426X3Y7</accession>